<evidence type="ECO:0000313" key="4">
    <source>
        <dbReference type="EMBL" id="OXM13258.1"/>
    </source>
</evidence>
<dbReference type="Pfam" id="PF01522">
    <property type="entry name" value="Polysacc_deac_1"/>
    <property type="match status" value="1"/>
</dbReference>
<feature type="domain" description="NodB homology" evidence="3">
    <location>
        <begin position="82"/>
        <end position="265"/>
    </location>
</feature>
<evidence type="ECO:0000313" key="5">
    <source>
        <dbReference type="Proteomes" id="UP000215145"/>
    </source>
</evidence>
<dbReference type="EMBL" id="NMUQ01000004">
    <property type="protein sequence ID" value="OXM13258.1"/>
    <property type="molecule type" value="Genomic_DNA"/>
</dbReference>
<dbReference type="Proteomes" id="UP000215145">
    <property type="component" value="Unassembled WGS sequence"/>
</dbReference>
<accession>A0A229NTR7</accession>
<keyword evidence="2" id="KW-0378">Hydrolase</keyword>
<evidence type="ECO:0000259" key="3">
    <source>
        <dbReference type="PROSITE" id="PS51677"/>
    </source>
</evidence>
<dbReference type="PROSITE" id="PS51677">
    <property type="entry name" value="NODB"/>
    <property type="match status" value="1"/>
</dbReference>
<dbReference type="PROSITE" id="PS51257">
    <property type="entry name" value="PROKAR_LIPOPROTEIN"/>
    <property type="match status" value="1"/>
</dbReference>
<dbReference type="GO" id="GO:0046872">
    <property type="term" value="F:metal ion binding"/>
    <property type="evidence" value="ECO:0007669"/>
    <property type="project" value="UniProtKB-KW"/>
</dbReference>
<name>A0A229NTR7_9BACL</name>
<dbReference type="SUPFAM" id="SSF88713">
    <property type="entry name" value="Glycoside hydrolase/deacetylase"/>
    <property type="match status" value="1"/>
</dbReference>
<dbReference type="PANTHER" id="PTHR10587:SF133">
    <property type="entry name" value="CHITIN DEACETYLASE 1-RELATED"/>
    <property type="match status" value="1"/>
</dbReference>
<evidence type="ECO:0000256" key="2">
    <source>
        <dbReference type="ARBA" id="ARBA00022801"/>
    </source>
</evidence>
<protein>
    <submittedName>
        <fullName evidence="4">Chitooligosaccharide deacetylase</fullName>
    </submittedName>
</protein>
<dbReference type="Gene3D" id="3.20.20.370">
    <property type="entry name" value="Glycoside hydrolase/deacetylase"/>
    <property type="match status" value="1"/>
</dbReference>
<comment type="caution">
    <text evidence="4">The sequence shown here is derived from an EMBL/GenBank/DDBJ whole genome shotgun (WGS) entry which is preliminary data.</text>
</comment>
<dbReference type="GO" id="GO:0016810">
    <property type="term" value="F:hydrolase activity, acting on carbon-nitrogen (but not peptide) bonds"/>
    <property type="evidence" value="ECO:0007669"/>
    <property type="project" value="InterPro"/>
</dbReference>
<dbReference type="OrthoDB" id="2649545at2"/>
<dbReference type="GO" id="GO:0016020">
    <property type="term" value="C:membrane"/>
    <property type="evidence" value="ECO:0007669"/>
    <property type="project" value="TreeGrafter"/>
</dbReference>
<sequence length="283" mass="31495">MIRTIIGLVWLLLLVAGVAGCGRFAALQQKDPPQGDLYTAHNGSISVSANAVTQSKPRRVSWITLARKYPGAFATRGPTSSKRVALTFDDVPDLEYTPQVLDILAREKVKATFFVVGERAAKHPEMVRRIITEGHSVGNHSYDHTSYALLSMRKFEDQIERTGNILHSQIGYTPRFLRPPYGEITPAQLMWTQSRGYFVANWNVDTEDWKGLSAGRILRNVRRTLGPGSIILQHAGGGVGEDLSGTVKALPSLIRILKQKGYELVTIPEMFSESQELESMRLY</sequence>
<reference evidence="4 5" key="1">
    <citation type="submission" date="2017-07" db="EMBL/GenBank/DDBJ databases">
        <title>Paenibacillus herberti R33 genome sequencing and assembly.</title>
        <authorList>
            <person name="Su W."/>
        </authorList>
    </citation>
    <scope>NUCLEOTIDE SEQUENCE [LARGE SCALE GENOMIC DNA]</scope>
    <source>
        <strain evidence="4 5">R33</strain>
    </source>
</reference>
<keyword evidence="1" id="KW-0479">Metal-binding</keyword>
<gene>
    <name evidence="4" type="ORF">CGZ75_23320</name>
</gene>
<dbReference type="InterPro" id="IPR011330">
    <property type="entry name" value="Glyco_hydro/deAcase_b/a-brl"/>
</dbReference>
<dbReference type="GO" id="GO:0005975">
    <property type="term" value="P:carbohydrate metabolic process"/>
    <property type="evidence" value="ECO:0007669"/>
    <property type="project" value="InterPro"/>
</dbReference>
<proteinExistence type="predicted"/>
<dbReference type="InterPro" id="IPR002509">
    <property type="entry name" value="NODB_dom"/>
</dbReference>
<evidence type="ECO:0000256" key="1">
    <source>
        <dbReference type="ARBA" id="ARBA00022723"/>
    </source>
</evidence>
<dbReference type="AlphaFoldDB" id="A0A229NTR7"/>
<dbReference type="InterPro" id="IPR050248">
    <property type="entry name" value="Polysacc_deacetylase_ArnD"/>
</dbReference>
<dbReference type="PANTHER" id="PTHR10587">
    <property type="entry name" value="GLYCOSYL TRANSFERASE-RELATED"/>
    <property type="match status" value="1"/>
</dbReference>
<organism evidence="4 5">
    <name type="scientific">Paenibacillus herberti</name>
    <dbReference type="NCBI Taxonomy" id="1619309"/>
    <lineage>
        <taxon>Bacteria</taxon>
        <taxon>Bacillati</taxon>
        <taxon>Bacillota</taxon>
        <taxon>Bacilli</taxon>
        <taxon>Bacillales</taxon>
        <taxon>Paenibacillaceae</taxon>
        <taxon>Paenibacillus</taxon>
    </lineage>
</organism>
<dbReference type="CDD" id="cd10917">
    <property type="entry name" value="CE4_NodB_like_6s_7s"/>
    <property type="match status" value="1"/>
</dbReference>
<keyword evidence="5" id="KW-1185">Reference proteome</keyword>